<dbReference type="NCBIfam" id="TIGR02532">
    <property type="entry name" value="IV_pilin_GFxxxE"/>
    <property type="match status" value="1"/>
</dbReference>
<protein>
    <submittedName>
        <fullName evidence="2">Type IV pilus assembly protein PilA</fullName>
    </submittedName>
</protein>
<dbReference type="EMBL" id="LT670846">
    <property type="protein sequence ID" value="SHK26976.1"/>
    <property type="molecule type" value="Genomic_DNA"/>
</dbReference>
<proteinExistence type="predicted"/>
<evidence type="ECO:0000313" key="2">
    <source>
        <dbReference type="EMBL" id="SHK26976.1"/>
    </source>
</evidence>
<keyword evidence="1" id="KW-0472">Membrane</keyword>
<dbReference type="Pfam" id="PF07963">
    <property type="entry name" value="N_methyl"/>
    <property type="match status" value="1"/>
</dbReference>
<dbReference type="STRING" id="381751.SAMN05444391_0500"/>
<dbReference type="PROSITE" id="PS00409">
    <property type="entry name" value="PROKAR_NTER_METHYL"/>
    <property type="match status" value="1"/>
</dbReference>
<keyword evidence="1" id="KW-0812">Transmembrane</keyword>
<dbReference type="Gene3D" id="3.30.700.10">
    <property type="entry name" value="Glycoprotein, Type 4 Pilin"/>
    <property type="match status" value="1"/>
</dbReference>
<dbReference type="RefSeq" id="WP_079653669.1">
    <property type="nucleotide sequence ID" value="NZ_LT670846.1"/>
</dbReference>
<name>A0A1M6R3H7_9AQUI</name>
<reference evidence="2 3" key="1">
    <citation type="submission" date="2016-11" db="EMBL/GenBank/DDBJ databases">
        <authorList>
            <person name="Jaros S."/>
            <person name="Januszkiewicz K."/>
            <person name="Wedrychowicz H."/>
        </authorList>
    </citation>
    <scope>NUCLEOTIDE SEQUENCE [LARGE SCALE GENOMIC DNA]</scope>
    <source>
        <strain evidence="2 3">DSM 19557</strain>
    </source>
</reference>
<gene>
    <name evidence="2" type="ORF">SAMN05444391_0500</name>
</gene>
<dbReference type="OrthoDB" id="15458at2"/>
<accession>A0A1M6R3H7</accession>
<keyword evidence="1" id="KW-1133">Transmembrane helix</keyword>
<dbReference type="InterPro" id="IPR012902">
    <property type="entry name" value="N_methyl_site"/>
</dbReference>
<evidence type="ECO:0000313" key="3">
    <source>
        <dbReference type="Proteomes" id="UP000189810"/>
    </source>
</evidence>
<sequence>MKKGFTLVELLVVISIIAILVSLAIPAYLNYARRANATSYVLPILRGCMMDIVSHCSSEPADEAYTDPLTDPRFPNCRNVNTQAGNLQLTVVQIPVCTARGVLSQGRIEGRLGGSDVLVVCTVDTRPFRCFLQ</sequence>
<feature type="transmembrane region" description="Helical" evidence="1">
    <location>
        <begin position="7"/>
        <end position="29"/>
    </location>
</feature>
<dbReference type="InterPro" id="IPR045584">
    <property type="entry name" value="Pilin-like"/>
</dbReference>
<evidence type="ECO:0000256" key="1">
    <source>
        <dbReference type="SAM" id="Phobius"/>
    </source>
</evidence>
<organism evidence="2 3">
    <name type="scientific">Thermocrinis minervae</name>
    <dbReference type="NCBI Taxonomy" id="381751"/>
    <lineage>
        <taxon>Bacteria</taxon>
        <taxon>Pseudomonadati</taxon>
        <taxon>Aquificota</taxon>
        <taxon>Aquificia</taxon>
        <taxon>Aquificales</taxon>
        <taxon>Aquificaceae</taxon>
        <taxon>Thermocrinis</taxon>
    </lineage>
</organism>
<dbReference type="SUPFAM" id="SSF54523">
    <property type="entry name" value="Pili subunits"/>
    <property type="match status" value="1"/>
</dbReference>
<keyword evidence="3" id="KW-1185">Reference proteome</keyword>
<dbReference type="Proteomes" id="UP000189810">
    <property type="component" value="Chromosome I"/>
</dbReference>
<dbReference type="AlphaFoldDB" id="A0A1M6R3H7"/>